<evidence type="ECO:0000313" key="1">
    <source>
        <dbReference type="EMBL" id="QJA98087.1"/>
    </source>
</evidence>
<gene>
    <name evidence="1" type="ORF">MM415B05685_0008</name>
</gene>
<dbReference type="AlphaFoldDB" id="A0A6M3LRV1"/>
<reference evidence="1" key="1">
    <citation type="submission" date="2020-03" db="EMBL/GenBank/DDBJ databases">
        <title>The deep terrestrial virosphere.</title>
        <authorList>
            <person name="Holmfeldt K."/>
            <person name="Nilsson E."/>
            <person name="Simone D."/>
            <person name="Lopez-Fernandez M."/>
            <person name="Wu X."/>
            <person name="de Brujin I."/>
            <person name="Lundin D."/>
            <person name="Andersson A."/>
            <person name="Bertilsson S."/>
            <person name="Dopson M."/>
        </authorList>
    </citation>
    <scope>NUCLEOTIDE SEQUENCE</scope>
    <source>
        <strain evidence="1">MM415B05685</strain>
    </source>
</reference>
<dbReference type="EMBL" id="MT143551">
    <property type="protein sequence ID" value="QJA98087.1"/>
    <property type="molecule type" value="Genomic_DNA"/>
</dbReference>
<name>A0A6M3LRV1_9ZZZZ</name>
<sequence>MSGFEKQTDGTSPNTFKQILCRATNCPHNAKEKPVCQLAGGLELDESGICIFSDFWE</sequence>
<accession>A0A6M3LRV1</accession>
<proteinExistence type="predicted"/>
<organism evidence="1">
    <name type="scientific">viral metagenome</name>
    <dbReference type="NCBI Taxonomy" id="1070528"/>
    <lineage>
        <taxon>unclassified sequences</taxon>
        <taxon>metagenomes</taxon>
        <taxon>organismal metagenomes</taxon>
    </lineage>
</organism>
<protein>
    <submittedName>
        <fullName evidence="1">Uncharacterized protein</fullName>
    </submittedName>
</protein>